<evidence type="ECO:0000313" key="3">
    <source>
        <dbReference type="Proteomes" id="UP000829364"/>
    </source>
</evidence>
<sequence>MGRWARNRALKNVIAMNYRAPPPATDQQARGPRADSLEWDWDEMPDDAAVQMDLLAGVEAAATNALMSDTDTLFEDEALGALLTGETTVEPLGSIGGDSDMLATNDDSDKPLPPSVSVVDSTVPPKAFSIREALHAAAAAAAAAQPDVIVVVDLYARVLHSARDNFSRQRQHFQFGDLLGGPALLAGTLAD</sequence>
<reference evidence="2" key="1">
    <citation type="submission" date="2021-11" db="EMBL/GenBank/DDBJ databases">
        <title>Purpureocillium_takamizusanense_genome.</title>
        <authorList>
            <person name="Nguyen N.-H."/>
        </authorList>
    </citation>
    <scope>NUCLEOTIDE SEQUENCE</scope>
    <source>
        <strain evidence="2">PT3</strain>
    </source>
</reference>
<gene>
    <name evidence="2" type="ORF">JDV02_004635</name>
</gene>
<evidence type="ECO:0000313" key="2">
    <source>
        <dbReference type="EMBL" id="UNI18362.1"/>
    </source>
</evidence>
<dbReference type="EMBL" id="CP086356">
    <property type="protein sequence ID" value="UNI18362.1"/>
    <property type="molecule type" value="Genomic_DNA"/>
</dbReference>
<dbReference type="KEGG" id="ptkz:JDV02_004635"/>
<organism evidence="2 3">
    <name type="scientific">Purpureocillium takamizusanense</name>
    <dbReference type="NCBI Taxonomy" id="2060973"/>
    <lineage>
        <taxon>Eukaryota</taxon>
        <taxon>Fungi</taxon>
        <taxon>Dikarya</taxon>
        <taxon>Ascomycota</taxon>
        <taxon>Pezizomycotina</taxon>
        <taxon>Sordariomycetes</taxon>
        <taxon>Hypocreomycetidae</taxon>
        <taxon>Hypocreales</taxon>
        <taxon>Ophiocordycipitaceae</taxon>
        <taxon>Purpureocillium</taxon>
    </lineage>
</organism>
<evidence type="ECO:0000256" key="1">
    <source>
        <dbReference type="SAM" id="MobiDB-lite"/>
    </source>
</evidence>
<feature type="region of interest" description="Disordered" evidence="1">
    <location>
        <begin position="90"/>
        <end position="115"/>
    </location>
</feature>
<dbReference type="RefSeq" id="XP_047841843.1">
    <property type="nucleotide sequence ID" value="XM_047985866.1"/>
</dbReference>
<dbReference type="GeneID" id="72066587"/>
<proteinExistence type="predicted"/>
<keyword evidence="3" id="KW-1185">Reference proteome</keyword>
<protein>
    <submittedName>
        <fullName evidence="2">Uncharacterized protein</fullName>
    </submittedName>
</protein>
<dbReference type="AlphaFoldDB" id="A0A9Q8VB19"/>
<name>A0A9Q8VB19_9HYPO</name>
<dbReference type="Proteomes" id="UP000829364">
    <property type="component" value="Chromosome 3"/>
</dbReference>
<accession>A0A9Q8VB19</accession>